<keyword evidence="4" id="KW-1185">Reference proteome</keyword>
<protein>
    <recommendedName>
        <fullName evidence="2">Protein kinase domain-containing protein</fullName>
    </recommendedName>
</protein>
<dbReference type="PROSITE" id="PS00108">
    <property type="entry name" value="PROTEIN_KINASE_ST"/>
    <property type="match status" value="1"/>
</dbReference>
<dbReference type="SMART" id="SM00220">
    <property type="entry name" value="S_TKc"/>
    <property type="match status" value="1"/>
</dbReference>
<sequence>MNVQPTDCLQNPQIDAYLDLVKSYLQADRIAFACFLANLSFLVKELHSYRPNAPSTSNYHSIIVDLASKLKKRPKLLYGLNVLLPEDQRLDCSLSLAEVRYFVISDPRSSTIYSTSSPKVPYPSSCRDLREVVCSPSGWSQLLNSNPDKEWLVCISHLLQEILNDPSTEPALYTKAYRCLRELASRCILPPSIFLNNLRCTTGHVVQGGAFADIYQGDIDGKLVCLRVLRMFGSDRETLFKDFCSEVLVWHQLRHPNILPFIGADLDLFPGRFCFVSPWMNNGDIMSYLKKHPDHDRFKAVCEIAEGIDYLHSLKPPVTHRDIKGANVLVGDDLICCLADFGLSSIMESQRLGKGSPAFEGSVCWAAPEIIQPSCSVPKNAPAGDIYALGCTIYEIYTGKPPFSQYNNAMAVMMAVVEGKRPKVPPPGSWTNDELQLWSLVELCWKAAPGERPEMYLIKQSLQDTERYEVTRRKPTSEPIRRVNRGVSVEAVSNWLQRERMQEKNPSSYTCHPGLPMSSMIGRETFAPPLSNPPRLSHLHSGNKVPSRLVDPATGLLTPATPSFRPLDHDDGIDSTSATFYETQMENALCSDIQRFSLDTSQYAPSDKQELSKPDLSLSCLASPKLGRAHRVSVSASFPTPPSTPSPRSPHFLPQVRLQNIPGNTSNSNPSGTSSPITHSLPEKALLEDNQFLRKPVLRGPRPRTSASRSMSYVQGQSYSQNSSLGSSCSSSPLRRFTSPPSPRVPGSVSFGTAHNLPPSQLRISKQDEG</sequence>
<dbReference type="PANTHER" id="PTHR44329">
    <property type="entry name" value="SERINE/THREONINE-PROTEIN KINASE TNNI3K-RELATED"/>
    <property type="match status" value="1"/>
</dbReference>
<feature type="compositionally biased region" description="Low complexity" evidence="1">
    <location>
        <begin position="660"/>
        <end position="678"/>
    </location>
</feature>
<feature type="compositionally biased region" description="Polar residues" evidence="1">
    <location>
        <begin position="705"/>
        <end position="717"/>
    </location>
</feature>
<evidence type="ECO:0000259" key="2">
    <source>
        <dbReference type="PROSITE" id="PS50011"/>
    </source>
</evidence>
<reference evidence="3 4" key="1">
    <citation type="submission" date="2019-12" db="EMBL/GenBank/DDBJ databases">
        <authorList>
            <person name="Floudas D."/>
            <person name="Bentzer J."/>
            <person name="Ahren D."/>
            <person name="Johansson T."/>
            <person name="Persson P."/>
            <person name="Tunlid A."/>
        </authorList>
    </citation>
    <scope>NUCLEOTIDE SEQUENCE [LARGE SCALE GENOMIC DNA]</scope>
    <source>
        <strain evidence="3 4">CBS 102.39</strain>
    </source>
</reference>
<dbReference type="PROSITE" id="PS50011">
    <property type="entry name" value="PROTEIN_KINASE_DOM"/>
    <property type="match status" value="1"/>
</dbReference>
<dbReference type="InterPro" id="IPR011009">
    <property type="entry name" value="Kinase-like_dom_sf"/>
</dbReference>
<dbReference type="InterPro" id="IPR008271">
    <property type="entry name" value="Ser/Thr_kinase_AS"/>
</dbReference>
<comment type="caution">
    <text evidence="3">The sequence shown here is derived from an EMBL/GenBank/DDBJ whole genome shotgun (WGS) entry which is preliminary data.</text>
</comment>
<feature type="region of interest" description="Disordered" evidence="1">
    <location>
        <begin position="632"/>
        <end position="770"/>
    </location>
</feature>
<evidence type="ECO:0000313" key="4">
    <source>
        <dbReference type="Proteomes" id="UP000521872"/>
    </source>
</evidence>
<dbReference type="GO" id="GO:0005524">
    <property type="term" value="F:ATP binding"/>
    <property type="evidence" value="ECO:0007669"/>
    <property type="project" value="InterPro"/>
</dbReference>
<dbReference type="SUPFAM" id="SSF56112">
    <property type="entry name" value="Protein kinase-like (PK-like)"/>
    <property type="match status" value="1"/>
</dbReference>
<dbReference type="Proteomes" id="UP000521872">
    <property type="component" value="Unassembled WGS sequence"/>
</dbReference>
<dbReference type="GO" id="GO:0004674">
    <property type="term" value="F:protein serine/threonine kinase activity"/>
    <property type="evidence" value="ECO:0007669"/>
    <property type="project" value="TreeGrafter"/>
</dbReference>
<feature type="compositionally biased region" description="Low complexity" evidence="1">
    <location>
        <begin position="718"/>
        <end position="732"/>
    </location>
</feature>
<proteinExistence type="predicted"/>
<dbReference type="AlphaFoldDB" id="A0A8H4VHL2"/>
<dbReference type="InterPro" id="IPR051681">
    <property type="entry name" value="Ser/Thr_Kinases-Pseudokinases"/>
</dbReference>
<gene>
    <name evidence="3" type="ORF">D9613_006775</name>
</gene>
<feature type="compositionally biased region" description="Pro residues" evidence="1">
    <location>
        <begin position="639"/>
        <end position="648"/>
    </location>
</feature>
<dbReference type="Pfam" id="PF07714">
    <property type="entry name" value="PK_Tyr_Ser-Thr"/>
    <property type="match status" value="1"/>
</dbReference>
<dbReference type="Gene3D" id="1.10.510.10">
    <property type="entry name" value="Transferase(Phosphotransferase) domain 1"/>
    <property type="match status" value="1"/>
</dbReference>
<dbReference type="EMBL" id="JAACJL010000058">
    <property type="protein sequence ID" value="KAF4610511.1"/>
    <property type="molecule type" value="Genomic_DNA"/>
</dbReference>
<dbReference type="InterPro" id="IPR001245">
    <property type="entry name" value="Ser-Thr/Tyr_kinase_cat_dom"/>
</dbReference>
<evidence type="ECO:0000256" key="1">
    <source>
        <dbReference type="SAM" id="MobiDB-lite"/>
    </source>
</evidence>
<organism evidence="3 4">
    <name type="scientific">Agrocybe pediades</name>
    <dbReference type="NCBI Taxonomy" id="84607"/>
    <lineage>
        <taxon>Eukaryota</taxon>
        <taxon>Fungi</taxon>
        <taxon>Dikarya</taxon>
        <taxon>Basidiomycota</taxon>
        <taxon>Agaricomycotina</taxon>
        <taxon>Agaricomycetes</taxon>
        <taxon>Agaricomycetidae</taxon>
        <taxon>Agaricales</taxon>
        <taxon>Agaricineae</taxon>
        <taxon>Strophariaceae</taxon>
        <taxon>Agrocybe</taxon>
    </lineage>
</organism>
<dbReference type="InterPro" id="IPR000719">
    <property type="entry name" value="Prot_kinase_dom"/>
</dbReference>
<feature type="domain" description="Protein kinase" evidence="2">
    <location>
        <begin position="200"/>
        <end position="468"/>
    </location>
</feature>
<name>A0A8H4VHL2_9AGAR</name>
<accession>A0A8H4VHL2</accession>
<evidence type="ECO:0000313" key="3">
    <source>
        <dbReference type="EMBL" id="KAF4610511.1"/>
    </source>
</evidence>